<reference evidence="2 3" key="1">
    <citation type="submission" date="2021-02" db="EMBL/GenBank/DDBJ databases">
        <title>Lysobacter arenosi sp. nov., isolated from soil of gangwondo yeongwol, south Korea.</title>
        <authorList>
            <person name="Kim K.R."/>
            <person name="Kim K.H."/>
            <person name="Jeon C.O."/>
        </authorList>
    </citation>
    <scope>NUCLEOTIDE SEQUENCE [LARGE SCALE GENOMIC DNA]</scope>
    <source>
        <strain evidence="2 3">R7</strain>
    </source>
</reference>
<dbReference type="EMBL" id="CP071517">
    <property type="protein sequence ID" value="QSX75861.1"/>
    <property type="molecule type" value="Genomic_DNA"/>
</dbReference>
<proteinExistence type="predicted"/>
<name>A0ABX7RF14_9GAMM</name>
<keyword evidence="3" id="KW-1185">Reference proteome</keyword>
<organism evidence="2 3">
    <name type="scientific">Lysobacter arenosi</name>
    <dbReference type="NCBI Taxonomy" id="2795387"/>
    <lineage>
        <taxon>Bacteria</taxon>
        <taxon>Pseudomonadati</taxon>
        <taxon>Pseudomonadota</taxon>
        <taxon>Gammaproteobacteria</taxon>
        <taxon>Lysobacterales</taxon>
        <taxon>Lysobacteraceae</taxon>
        <taxon>Lysobacter</taxon>
    </lineage>
</organism>
<feature type="signal peptide" evidence="1">
    <location>
        <begin position="1"/>
        <end position="15"/>
    </location>
</feature>
<dbReference type="RefSeq" id="WP_200605222.1">
    <property type="nucleotide sequence ID" value="NZ_CP071517.1"/>
</dbReference>
<evidence type="ECO:0000256" key="1">
    <source>
        <dbReference type="SAM" id="SignalP"/>
    </source>
</evidence>
<accession>A0ABX7RF14</accession>
<protein>
    <submittedName>
        <fullName evidence="2">Uncharacterized protein</fullName>
    </submittedName>
</protein>
<evidence type="ECO:0000313" key="2">
    <source>
        <dbReference type="EMBL" id="QSX75861.1"/>
    </source>
</evidence>
<dbReference type="PROSITE" id="PS51257">
    <property type="entry name" value="PROKAR_LIPOPROTEIN"/>
    <property type="match status" value="1"/>
</dbReference>
<sequence length="119" mass="12065">MLRSLLALVVTAALAGCATGGSGGDVVRIDATSAETAKASYHAMMVGRSEAQQQRLALAVLLLNLEGVNSAYDLVGDDHGSVGPIRNKVAGLSADEIIALSAKVKGPRIEAVQVAPAGR</sequence>
<keyword evidence="1" id="KW-0732">Signal</keyword>
<gene>
    <name evidence="2" type="ORF">HIV01_004890</name>
</gene>
<dbReference type="Proteomes" id="UP000663400">
    <property type="component" value="Chromosome"/>
</dbReference>
<feature type="chain" id="PRO_5047034660" evidence="1">
    <location>
        <begin position="16"/>
        <end position="119"/>
    </location>
</feature>
<evidence type="ECO:0000313" key="3">
    <source>
        <dbReference type="Proteomes" id="UP000663400"/>
    </source>
</evidence>